<dbReference type="RefSeq" id="WP_155308764.1">
    <property type="nucleotide sequence ID" value="NZ_AP021879.1"/>
</dbReference>
<proteinExistence type="predicted"/>
<evidence type="ECO:0000313" key="2">
    <source>
        <dbReference type="Proteomes" id="UP000422108"/>
    </source>
</evidence>
<organism evidence="1 2">
    <name type="scientific">Desulfosarcina ovata subsp. ovata</name>
    <dbReference type="NCBI Taxonomy" id="2752305"/>
    <lineage>
        <taxon>Bacteria</taxon>
        <taxon>Pseudomonadati</taxon>
        <taxon>Thermodesulfobacteriota</taxon>
        <taxon>Desulfobacteria</taxon>
        <taxon>Desulfobacterales</taxon>
        <taxon>Desulfosarcinaceae</taxon>
        <taxon>Desulfosarcina</taxon>
    </lineage>
</organism>
<dbReference type="AlphaFoldDB" id="A0A5K8A3X2"/>
<protein>
    <submittedName>
        <fullName evidence="1">Uncharacterized protein</fullName>
    </submittedName>
</protein>
<dbReference type="EMBL" id="AP021879">
    <property type="protein sequence ID" value="BBO87293.1"/>
    <property type="molecule type" value="Genomic_DNA"/>
</dbReference>
<dbReference type="Proteomes" id="UP000422108">
    <property type="component" value="Chromosome"/>
</dbReference>
<evidence type="ECO:0000313" key="1">
    <source>
        <dbReference type="EMBL" id="BBO87293.1"/>
    </source>
</evidence>
<gene>
    <name evidence="1" type="ORF">DSCOOX_04730</name>
</gene>
<name>A0A5K8A3X2_9BACT</name>
<sequence length="60" mass="6956">MIASHHPTDKFDRLRRQAVELIRQHRPADVPPPDDILELIHELQIHQAELEIQSAASRLC</sequence>
<reference evidence="1 2" key="1">
    <citation type="submission" date="2019-11" db="EMBL/GenBank/DDBJ databases">
        <title>Comparative genomics of hydrocarbon-degrading Desulfosarcina strains.</title>
        <authorList>
            <person name="Watanabe M."/>
            <person name="Kojima H."/>
            <person name="Fukui M."/>
        </authorList>
    </citation>
    <scope>NUCLEOTIDE SEQUENCE [LARGE SCALE GENOMIC DNA]</scope>
    <source>
        <strain evidence="2">oXyS1</strain>
    </source>
</reference>
<keyword evidence="2" id="KW-1185">Reference proteome</keyword>
<accession>A0A5K8A3X2</accession>